<reference evidence="1 2" key="1">
    <citation type="submission" date="2021-03" db="EMBL/GenBank/DDBJ databases">
        <title>Genomic Encyclopedia of Type Strains, Phase IV (KMG-IV): sequencing the most valuable type-strain genomes for metagenomic binning, comparative biology and taxonomic classification.</title>
        <authorList>
            <person name="Goeker M."/>
        </authorList>
    </citation>
    <scope>NUCLEOTIDE SEQUENCE [LARGE SCALE GENOMIC DNA]</scope>
    <source>
        <strain evidence="1 2">DSM 24738</strain>
    </source>
</reference>
<organism evidence="1 2">
    <name type="scientific">Ammoniphilus resinae</name>
    <dbReference type="NCBI Taxonomy" id="861532"/>
    <lineage>
        <taxon>Bacteria</taxon>
        <taxon>Bacillati</taxon>
        <taxon>Bacillota</taxon>
        <taxon>Bacilli</taxon>
        <taxon>Bacillales</taxon>
        <taxon>Paenibacillaceae</taxon>
        <taxon>Aneurinibacillus group</taxon>
        <taxon>Ammoniphilus</taxon>
    </lineage>
</organism>
<dbReference type="RefSeq" id="WP_209812800.1">
    <property type="nucleotide sequence ID" value="NZ_JAGGKT010000029.1"/>
</dbReference>
<name>A0ABS4GX20_9BACL</name>
<gene>
    <name evidence="1" type="ORF">J2Z37_004840</name>
</gene>
<comment type="caution">
    <text evidence="1">The sequence shown here is derived from an EMBL/GenBank/DDBJ whole genome shotgun (WGS) entry which is preliminary data.</text>
</comment>
<dbReference type="GO" id="GO:0003677">
    <property type="term" value="F:DNA binding"/>
    <property type="evidence" value="ECO:0007669"/>
    <property type="project" value="UniProtKB-KW"/>
</dbReference>
<dbReference type="EMBL" id="JAGGKT010000029">
    <property type="protein sequence ID" value="MBP1934820.1"/>
    <property type="molecule type" value="Genomic_DNA"/>
</dbReference>
<keyword evidence="2" id="KW-1185">Reference proteome</keyword>
<evidence type="ECO:0000313" key="2">
    <source>
        <dbReference type="Proteomes" id="UP001519343"/>
    </source>
</evidence>
<keyword evidence="1" id="KW-0238">DNA-binding</keyword>
<proteinExistence type="predicted"/>
<dbReference type="Proteomes" id="UP001519343">
    <property type="component" value="Unassembled WGS sequence"/>
</dbReference>
<sequence>MEIRRALEIIGHLAQAQDPYTSQELPKTSPFHQEETIKALHLALDGVKVLGYKMKRAAELPPNSGKPWVPLEDQELIRAYKCGHHIQEIAKKHQRTEGAIMSRLVKLGVIRMPPRDGLK</sequence>
<evidence type="ECO:0000313" key="1">
    <source>
        <dbReference type="EMBL" id="MBP1934820.1"/>
    </source>
</evidence>
<protein>
    <submittedName>
        <fullName evidence="1">DNA-binding NarL/FixJ family response regulator</fullName>
    </submittedName>
</protein>
<accession>A0ABS4GX20</accession>